<evidence type="ECO:0000313" key="2">
    <source>
        <dbReference type="EMBL" id="MFD1780119.1"/>
    </source>
</evidence>
<feature type="transmembrane region" description="Helical" evidence="1">
    <location>
        <begin position="6"/>
        <end position="39"/>
    </location>
</feature>
<reference evidence="3" key="1">
    <citation type="journal article" date="2019" name="Int. J. Syst. Evol. Microbiol.">
        <title>The Global Catalogue of Microorganisms (GCM) 10K type strain sequencing project: providing services to taxonomists for standard genome sequencing and annotation.</title>
        <authorList>
            <consortium name="The Broad Institute Genomics Platform"/>
            <consortium name="The Broad Institute Genome Sequencing Center for Infectious Disease"/>
            <person name="Wu L."/>
            <person name="Ma J."/>
        </authorList>
    </citation>
    <scope>NUCLEOTIDE SEQUENCE [LARGE SCALE GENOMIC DNA]</scope>
    <source>
        <strain evidence="3">CCUG 15531</strain>
    </source>
</reference>
<organism evidence="2 3">
    <name type="scientific">Fredinandcohnia salidurans</name>
    <dbReference type="NCBI Taxonomy" id="2595041"/>
    <lineage>
        <taxon>Bacteria</taxon>
        <taxon>Bacillati</taxon>
        <taxon>Bacillota</taxon>
        <taxon>Bacilli</taxon>
        <taxon>Bacillales</taxon>
        <taxon>Bacillaceae</taxon>
        <taxon>Fredinandcohnia</taxon>
    </lineage>
</organism>
<protein>
    <submittedName>
        <fullName evidence="2">Uncharacterized protein</fullName>
    </submittedName>
</protein>
<gene>
    <name evidence="2" type="ORF">ACFSFW_15740</name>
</gene>
<keyword evidence="1" id="KW-0812">Transmembrane</keyword>
<keyword evidence="1" id="KW-1133">Transmembrane helix</keyword>
<dbReference type="EMBL" id="JBHUEK010000025">
    <property type="protein sequence ID" value="MFD1780119.1"/>
    <property type="molecule type" value="Genomic_DNA"/>
</dbReference>
<proteinExistence type="predicted"/>
<keyword evidence="3" id="KW-1185">Reference proteome</keyword>
<dbReference type="Proteomes" id="UP001597227">
    <property type="component" value="Unassembled WGS sequence"/>
</dbReference>
<evidence type="ECO:0000256" key="1">
    <source>
        <dbReference type="SAM" id="Phobius"/>
    </source>
</evidence>
<evidence type="ECO:0000313" key="3">
    <source>
        <dbReference type="Proteomes" id="UP001597227"/>
    </source>
</evidence>
<sequence length="49" mass="5070">MVVGLIVGGIILLILGFLTPIASGTTILISVILFILAIVLSFKKEGSNT</sequence>
<dbReference type="RefSeq" id="WP_388039650.1">
    <property type="nucleotide sequence ID" value="NZ_JBHUEK010000025.1"/>
</dbReference>
<accession>A0ABW4MQE0</accession>
<keyword evidence="1" id="KW-0472">Membrane</keyword>
<comment type="caution">
    <text evidence="2">The sequence shown here is derived from an EMBL/GenBank/DDBJ whole genome shotgun (WGS) entry which is preliminary data.</text>
</comment>
<name>A0ABW4MQE0_9BACI</name>